<dbReference type="RefSeq" id="WP_264844991.1">
    <property type="nucleotide sequence ID" value="NZ_BPMA01000002.1"/>
</dbReference>
<dbReference type="AlphaFoldDB" id="A0AAV5AT80"/>
<reference evidence="2 5" key="1">
    <citation type="submission" date="2021-11" db="EMBL/GenBank/DDBJ databases">
        <title>Draft genome sequence of Capnocytophaga sp. strain KC07075 isolated from cat oral cavity.</title>
        <authorList>
            <person name="Suzuki M."/>
            <person name="Imaoka K."/>
            <person name="Kimura M."/>
            <person name="Morikawa S."/>
            <person name="Maeda K."/>
        </authorList>
    </citation>
    <scope>NUCLEOTIDE SEQUENCE</scope>
    <source>
        <strain evidence="2">KC07075</strain>
        <strain evidence="3 5">KC07079</strain>
    </source>
</reference>
<accession>A0AAV5AT80</accession>
<evidence type="ECO:0000313" key="3">
    <source>
        <dbReference type="EMBL" id="GJM52327.1"/>
    </source>
</evidence>
<dbReference type="SUPFAM" id="SSF51182">
    <property type="entry name" value="RmlC-like cupins"/>
    <property type="match status" value="1"/>
</dbReference>
<dbReference type="InterPro" id="IPR046230">
    <property type="entry name" value="DUF6263"/>
</dbReference>
<organism evidence="2 4">
    <name type="scientific">Capnocytophaga catalasegens</name>
    <dbReference type="NCBI Taxonomy" id="1004260"/>
    <lineage>
        <taxon>Bacteria</taxon>
        <taxon>Pseudomonadati</taxon>
        <taxon>Bacteroidota</taxon>
        <taxon>Flavobacteriia</taxon>
        <taxon>Flavobacteriales</taxon>
        <taxon>Flavobacteriaceae</taxon>
        <taxon>Capnocytophaga</taxon>
    </lineage>
</organism>
<keyword evidence="5" id="KW-1185">Reference proteome</keyword>
<comment type="caution">
    <text evidence="2">The sequence shown here is derived from an EMBL/GenBank/DDBJ whole genome shotgun (WGS) entry which is preliminary data.</text>
</comment>
<sequence length="307" mass="34835">MRLFYLFLISWTCGFSQAVDLSLDLNTGSSYPQHMKSKVHIKQHISGQDIEAIAQTQTDLIFKVRKQDNSIYQTEASYSNISMDMQTNINGKEMSLGRTKELVNQGIEQIINNPFQVTINSKGKIVKITPLDIIFEKAIRTIVKNNQKIQPISKPQQEQTLEQLKKSFGVETLTANLESLLTIFPKKRVQIGEKWTISSFLSNGMNTLITTEYILKEINPNYILISGKANIHTENERVTLEQGQTIFFSMNGEILSTIKLDPKTKWIKQAQMKQVIKGNTRTVGDRSHPEGITIPIDTTSEITIDNQ</sequence>
<dbReference type="EMBL" id="BQKA01000001">
    <property type="protein sequence ID" value="GJM49066.1"/>
    <property type="molecule type" value="Genomic_DNA"/>
</dbReference>
<name>A0AAV5AT80_9FLAO</name>
<proteinExistence type="predicted"/>
<evidence type="ECO:0000256" key="1">
    <source>
        <dbReference type="SAM" id="SignalP"/>
    </source>
</evidence>
<dbReference type="Pfam" id="PF19777">
    <property type="entry name" value="DUF6263"/>
    <property type="match status" value="1"/>
</dbReference>
<feature type="signal peptide" evidence="1">
    <location>
        <begin position="1"/>
        <end position="18"/>
    </location>
</feature>
<evidence type="ECO:0000313" key="2">
    <source>
        <dbReference type="EMBL" id="GJM49066.1"/>
    </source>
</evidence>
<gene>
    <name evidence="2" type="ORF">RCZ15_00420</name>
    <name evidence="3" type="ORF">RCZ16_06450</name>
</gene>
<dbReference type="EMBL" id="BQKB01000011">
    <property type="protein sequence ID" value="GJM52327.1"/>
    <property type="molecule type" value="Genomic_DNA"/>
</dbReference>
<protein>
    <submittedName>
        <fullName evidence="2">Uncharacterized protein</fullName>
    </submittedName>
</protein>
<dbReference type="InterPro" id="IPR011051">
    <property type="entry name" value="RmlC_Cupin_sf"/>
</dbReference>
<keyword evidence="1" id="KW-0732">Signal</keyword>
<dbReference type="Proteomes" id="UP001207736">
    <property type="component" value="Unassembled WGS sequence"/>
</dbReference>
<dbReference type="Proteomes" id="UP001208692">
    <property type="component" value="Unassembled WGS sequence"/>
</dbReference>
<feature type="chain" id="PRO_5043652252" evidence="1">
    <location>
        <begin position="19"/>
        <end position="307"/>
    </location>
</feature>
<evidence type="ECO:0000313" key="5">
    <source>
        <dbReference type="Proteomes" id="UP001208692"/>
    </source>
</evidence>
<evidence type="ECO:0000313" key="4">
    <source>
        <dbReference type="Proteomes" id="UP001207736"/>
    </source>
</evidence>